<dbReference type="GO" id="GO:0004620">
    <property type="term" value="F:phospholipase activity"/>
    <property type="evidence" value="ECO:0007669"/>
    <property type="project" value="TreeGrafter"/>
</dbReference>
<dbReference type="Gene3D" id="3.40.1090.10">
    <property type="entry name" value="Cytosolic phospholipase A2 catalytic domain"/>
    <property type="match status" value="1"/>
</dbReference>
<dbReference type="CDD" id="cd07199">
    <property type="entry name" value="Pat17_PNPLA8_PNPLA9_like"/>
    <property type="match status" value="1"/>
</dbReference>
<dbReference type="PROSITE" id="PS51635">
    <property type="entry name" value="PNPLA"/>
    <property type="match status" value="1"/>
</dbReference>
<name>A0A8J3HP10_9RICK</name>
<comment type="similarity">
    <text evidence="1">Belongs to the patatin family.</text>
</comment>
<gene>
    <name evidence="5" type="ORF">sL5_04020</name>
</gene>
<dbReference type="InterPro" id="IPR002641">
    <property type="entry name" value="PNPLA_dom"/>
</dbReference>
<dbReference type="Proteomes" id="UP000637906">
    <property type="component" value="Unassembled WGS sequence"/>
</dbReference>
<evidence type="ECO:0000313" key="5">
    <source>
        <dbReference type="EMBL" id="GHM59409.1"/>
    </source>
</evidence>
<keyword evidence="3" id="KW-0378">Hydrolase</keyword>
<feature type="short sequence motif" description="DGA/G" evidence="3">
    <location>
        <begin position="179"/>
        <end position="181"/>
    </location>
</feature>
<evidence type="ECO:0000259" key="4">
    <source>
        <dbReference type="PROSITE" id="PS51635"/>
    </source>
</evidence>
<feature type="active site" description="Proton acceptor" evidence="3">
    <location>
        <position position="179"/>
    </location>
</feature>
<evidence type="ECO:0000256" key="1">
    <source>
        <dbReference type="ARBA" id="ARBA00010240"/>
    </source>
</evidence>
<feature type="domain" description="PNPLA" evidence="4">
    <location>
        <begin position="5"/>
        <end position="192"/>
    </location>
</feature>
<reference evidence="5 6" key="1">
    <citation type="journal article" date="2021" name="Microb. Ecol.">
        <title>Candidatus Mesenet longicola: Novel Endosymbionts of Brontispa longissima that Induce Cytoplasmic Incompatibility.</title>
        <authorList>
            <person name="Takano S."/>
            <person name="Gotoh Y."/>
            <person name="Hayashi T."/>
        </authorList>
    </citation>
    <scope>NUCLEOTIDE SEQUENCE [LARGE SCALE GENOMIC DNA]</scope>
    <source>
        <strain evidence="5">L5</strain>
    </source>
</reference>
<feature type="short sequence motif" description="GXGXXG" evidence="3">
    <location>
        <begin position="9"/>
        <end position="14"/>
    </location>
</feature>
<evidence type="ECO:0000256" key="2">
    <source>
        <dbReference type="ARBA" id="ARBA00023098"/>
    </source>
</evidence>
<dbReference type="PANTHER" id="PTHR32176">
    <property type="entry name" value="XYLOSE ISOMERASE"/>
    <property type="match status" value="1"/>
</dbReference>
<feature type="short sequence motif" description="GXSXG" evidence="3">
    <location>
        <begin position="41"/>
        <end position="45"/>
    </location>
</feature>
<organism evidence="5 6">
    <name type="scientific">Candidatus Mesenet longicola</name>
    <dbReference type="NCBI Taxonomy" id="1892558"/>
    <lineage>
        <taxon>Bacteria</taxon>
        <taxon>Pseudomonadati</taxon>
        <taxon>Pseudomonadota</taxon>
        <taxon>Alphaproteobacteria</taxon>
        <taxon>Rickettsiales</taxon>
        <taxon>Anaplasmataceae</taxon>
        <taxon>Candidatus Mesenet</taxon>
    </lineage>
</organism>
<dbReference type="InterPro" id="IPR016035">
    <property type="entry name" value="Acyl_Trfase/lysoPLipase"/>
</dbReference>
<accession>A0A8J3HP10</accession>
<evidence type="ECO:0000256" key="3">
    <source>
        <dbReference type="PROSITE-ProRule" id="PRU01161"/>
    </source>
</evidence>
<dbReference type="EMBL" id="BNGU01000012">
    <property type="protein sequence ID" value="GHM59409.1"/>
    <property type="molecule type" value="Genomic_DNA"/>
</dbReference>
<protein>
    <submittedName>
        <fullName evidence="5">Patatin</fullName>
    </submittedName>
</protein>
<proteinExistence type="inferred from homology"/>
<comment type="caution">
    <text evidence="5">The sequence shown here is derived from an EMBL/GenBank/DDBJ whole genome shotgun (WGS) entry which is preliminary data.</text>
</comment>
<keyword evidence="3" id="KW-0442">Lipid degradation</keyword>
<dbReference type="AlphaFoldDB" id="A0A8J3HP10"/>
<dbReference type="Pfam" id="PF01734">
    <property type="entry name" value="Patatin"/>
    <property type="match status" value="1"/>
</dbReference>
<evidence type="ECO:0000313" key="6">
    <source>
        <dbReference type="Proteomes" id="UP000637906"/>
    </source>
</evidence>
<keyword evidence="2 3" id="KW-0443">Lipid metabolism</keyword>
<dbReference type="GO" id="GO:0016042">
    <property type="term" value="P:lipid catabolic process"/>
    <property type="evidence" value="ECO:0007669"/>
    <property type="project" value="UniProtKB-UniRule"/>
</dbReference>
<keyword evidence="6" id="KW-1185">Reference proteome</keyword>
<sequence>MKYILSIDGGGIRGIIPATVLAEIEKRTRKPIAQIFDLIAGTSTGGIVVAGLCKKDEQGKPKYSAQDLVDLYQKYGSYIFKSLFLRKAIAWFNGAEYSHKNLEHVLTRYFGEDILSNTLSNLLLTSYDIDNHCPFFFKNWRDDRNLIKLKDALRATTAAPTYFTPKYLKINQINRVLIDGGIFVNNPAACGYASGKRLFPNDDITILSIGTGTLERTIKYSSSKRLGKITWVKPLLDVMFGSSLDAVDYQLNEVMGDRYIRIQSQLKIASAEIDNTTAKNIEDLKQEAQMMINDNQRIIEEFCQMVA</sequence>
<dbReference type="PANTHER" id="PTHR32176:SF92">
    <property type="entry name" value="XYLOSE ISOMERASE"/>
    <property type="match status" value="1"/>
</dbReference>
<dbReference type="SUPFAM" id="SSF52151">
    <property type="entry name" value="FabD/lysophospholipase-like"/>
    <property type="match status" value="1"/>
</dbReference>
<feature type="active site" description="Nucleophile" evidence="3">
    <location>
        <position position="43"/>
    </location>
</feature>
<dbReference type="GO" id="GO:0047372">
    <property type="term" value="F:monoacylglycerol lipase activity"/>
    <property type="evidence" value="ECO:0007669"/>
    <property type="project" value="TreeGrafter"/>
</dbReference>